<protein>
    <submittedName>
        <fullName evidence="1">Uncharacterized protein</fullName>
    </submittedName>
</protein>
<name>A0A7J6KQA0_PERCH</name>
<dbReference type="Proteomes" id="UP000591131">
    <property type="component" value="Unassembled WGS sequence"/>
</dbReference>
<sequence length="162" mass="17435">MAQPKNLKKGVAPSFTTGQRPELLTLAPLREPFCEEWLPVVSTERRGHNTSNASLRGLGIVGDEPYGVPSGTCRYDGKDIYDCNCPDSEVAYAGIIDGKVGAGMCLPKCNGGSCPAYPAYYWKRVCIDTGCFLPCVLTLAPCPGHLICYDAGLPYSICLHPM</sequence>
<evidence type="ECO:0000313" key="1">
    <source>
        <dbReference type="EMBL" id="KAF4649475.1"/>
    </source>
</evidence>
<reference evidence="1 2" key="1">
    <citation type="submission" date="2020-04" db="EMBL/GenBank/DDBJ databases">
        <title>Perkinsus chesapeaki whole genome sequence.</title>
        <authorList>
            <person name="Bogema D.R."/>
        </authorList>
    </citation>
    <scope>NUCLEOTIDE SEQUENCE [LARGE SCALE GENOMIC DNA]</scope>
    <source>
        <strain evidence="1">ATCC PRA-425</strain>
    </source>
</reference>
<organism evidence="1 2">
    <name type="scientific">Perkinsus chesapeaki</name>
    <name type="common">Clam parasite</name>
    <name type="synonym">Perkinsus andrewsi</name>
    <dbReference type="NCBI Taxonomy" id="330153"/>
    <lineage>
        <taxon>Eukaryota</taxon>
        <taxon>Sar</taxon>
        <taxon>Alveolata</taxon>
        <taxon>Perkinsozoa</taxon>
        <taxon>Perkinsea</taxon>
        <taxon>Perkinsida</taxon>
        <taxon>Perkinsidae</taxon>
        <taxon>Perkinsus</taxon>
    </lineage>
</organism>
<gene>
    <name evidence="1" type="ORF">FOL47_002055</name>
</gene>
<proteinExistence type="predicted"/>
<evidence type="ECO:0000313" key="2">
    <source>
        <dbReference type="Proteomes" id="UP000591131"/>
    </source>
</evidence>
<comment type="caution">
    <text evidence="1">The sequence shown here is derived from an EMBL/GenBank/DDBJ whole genome shotgun (WGS) entry which is preliminary data.</text>
</comment>
<dbReference type="AlphaFoldDB" id="A0A7J6KQA0"/>
<accession>A0A7J6KQA0</accession>
<keyword evidence="2" id="KW-1185">Reference proteome</keyword>
<dbReference type="EMBL" id="JAAPAO010001525">
    <property type="protein sequence ID" value="KAF4649475.1"/>
    <property type="molecule type" value="Genomic_DNA"/>
</dbReference>